<dbReference type="InterPro" id="IPR051288">
    <property type="entry name" value="Serum_paraoxonase/arylesterase"/>
</dbReference>
<dbReference type="Gene3D" id="2.120.10.30">
    <property type="entry name" value="TolB, C-terminal domain"/>
    <property type="match status" value="1"/>
</dbReference>
<evidence type="ECO:0000256" key="1">
    <source>
        <dbReference type="SAM" id="SignalP"/>
    </source>
</evidence>
<keyword evidence="1" id="KW-0732">Signal</keyword>
<evidence type="ECO:0000313" key="3">
    <source>
        <dbReference type="Proteomes" id="UP000054477"/>
    </source>
</evidence>
<proteinExistence type="predicted"/>
<dbReference type="AlphaFoldDB" id="A0A0C9Y8A2"/>
<organism evidence="2 3">
    <name type="scientific">Laccaria amethystina LaAM-08-1</name>
    <dbReference type="NCBI Taxonomy" id="1095629"/>
    <lineage>
        <taxon>Eukaryota</taxon>
        <taxon>Fungi</taxon>
        <taxon>Dikarya</taxon>
        <taxon>Basidiomycota</taxon>
        <taxon>Agaricomycotina</taxon>
        <taxon>Agaricomycetes</taxon>
        <taxon>Agaricomycetidae</taxon>
        <taxon>Agaricales</taxon>
        <taxon>Agaricineae</taxon>
        <taxon>Hydnangiaceae</taxon>
        <taxon>Laccaria</taxon>
    </lineage>
</organism>
<dbReference type="PANTHER" id="PTHR11799">
    <property type="entry name" value="PARAOXONASE"/>
    <property type="match status" value="1"/>
</dbReference>
<name>A0A0C9Y8A2_9AGAR</name>
<sequence length="440" mass="47986">MTLQRTVALVALILSVIWYRSGDVIQNSILFKSDFPVGYVAKSSYATDCFPIGNPTDTPEESLKYCEDIAFWDLLDNAGKAEQRLLLASCDPGRRSWNTVMGPLHDPKPHGALWVHVPPERGSSSAPTKAQRITLKNYPEGHDFHPLGLEIYPSYGGNSSNLYVINHARERSVIEQFLLNPSDPTTATYIRTLTSPYFISPNSLTLTSPDSFYVSNDHLFTRRLPILGLFLPIIESILALPLSFVSHIDLSSPSSNDDTILKHTFASLFLPFPNGISLSPSGTQVALAVTSQNKVLFYERDPATNVLTKRTHAVSVPFCPDNVRWTHGTDELIVTGHPHFPSINAVVANTKGAASASWVVSINPNDAGDKLTGRGEFDLDAPVPASSKVSGWSMTTLFQSDGSEGGLMTSSTALKDPKSGVLYVSGLYDERGVVMCRSVE</sequence>
<dbReference type="HOGENOM" id="CLU_035172_1_0_1"/>
<dbReference type="OrthoDB" id="5307922at2759"/>
<dbReference type="EMBL" id="KN838536">
    <property type="protein sequence ID" value="KIK10264.1"/>
    <property type="molecule type" value="Genomic_DNA"/>
</dbReference>
<feature type="signal peptide" evidence="1">
    <location>
        <begin position="1"/>
        <end position="22"/>
    </location>
</feature>
<keyword evidence="3" id="KW-1185">Reference proteome</keyword>
<dbReference type="InterPro" id="IPR011042">
    <property type="entry name" value="6-blade_b-propeller_TolB-like"/>
</dbReference>
<dbReference type="SUPFAM" id="SSF63829">
    <property type="entry name" value="Calcium-dependent phosphotriesterase"/>
    <property type="match status" value="1"/>
</dbReference>
<reference evidence="3" key="2">
    <citation type="submission" date="2015-01" db="EMBL/GenBank/DDBJ databases">
        <title>Evolutionary Origins and Diversification of the Mycorrhizal Mutualists.</title>
        <authorList>
            <consortium name="DOE Joint Genome Institute"/>
            <consortium name="Mycorrhizal Genomics Consortium"/>
            <person name="Kohler A."/>
            <person name="Kuo A."/>
            <person name="Nagy L.G."/>
            <person name="Floudas D."/>
            <person name="Copeland A."/>
            <person name="Barry K.W."/>
            <person name="Cichocki N."/>
            <person name="Veneault-Fourrey C."/>
            <person name="LaButti K."/>
            <person name="Lindquist E.A."/>
            <person name="Lipzen A."/>
            <person name="Lundell T."/>
            <person name="Morin E."/>
            <person name="Murat C."/>
            <person name="Riley R."/>
            <person name="Ohm R."/>
            <person name="Sun H."/>
            <person name="Tunlid A."/>
            <person name="Henrissat B."/>
            <person name="Grigoriev I.V."/>
            <person name="Hibbett D.S."/>
            <person name="Martin F."/>
        </authorList>
    </citation>
    <scope>NUCLEOTIDE SEQUENCE [LARGE SCALE GENOMIC DNA]</scope>
    <source>
        <strain evidence="3">LaAM-08-1</strain>
    </source>
</reference>
<dbReference type="PANTHER" id="PTHR11799:SF30">
    <property type="entry name" value="SERUM PARAOXONASE_ARYLESTERASE 2"/>
    <property type="match status" value="1"/>
</dbReference>
<evidence type="ECO:0000313" key="2">
    <source>
        <dbReference type="EMBL" id="KIK10264.1"/>
    </source>
</evidence>
<reference evidence="2 3" key="1">
    <citation type="submission" date="2014-04" db="EMBL/GenBank/DDBJ databases">
        <authorList>
            <consortium name="DOE Joint Genome Institute"/>
            <person name="Kuo A."/>
            <person name="Kohler A."/>
            <person name="Nagy L.G."/>
            <person name="Floudas D."/>
            <person name="Copeland A."/>
            <person name="Barry K.W."/>
            <person name="Cichocki N."/>
            <person name="Veneault-Fourrey C."/>
            <person name="LaButti K."/>
            <person name="Lindquist E.A."/>
            <person name="Lipzen A."/>
            <person name="Lundell T."/>
            <person name="Morin E."/>
            <person name="Murat C."/>
            <person name="Sun H."/>
            <person name="Tunlid A."/>
            <person name="Henrissat B."/>
            <person name="Grigoriev I.V."/>
            <person name="Hibbett D.S."/>
            <person name="Martin F."/>
            <person name="Nordberg H.P."/>
            <person name="Cantor M.N."/>
            <person name="Hua S.X."/>
        </authorList>
    </citation>
    <scope>NUCLEOTIDE SEQUENCE [LARGE SCALE GENOMIC DNA]</scope>
    <source>
        <strain evidence="2 3">LaAM-08-1</strain>
    </source>
</reference>
<dbReference type="Proteomes" id="UP000054477">
    <property type="component" value="Unassembled WGS sequence"/>
</dbReference>
<accession>A0A0C9Y8A2</accession>
<protein>
    <recommendedName>
        <fullName evidence="4">Arylesterase</fullName>
    </recommendedName>
</protein>
<gene>
    <name evidence="2" type="ORF">K443DRAFT_670890</name>
</gene>
<feature type="chain" id="PRO_5002217353" description="Arylesterase" evidence="1">
    <location>
        <begin position="23"/>
        <end position="440"/>
    </location>
</feature>
<evidence type="ECO:0008006" key="4">
    <source>
        <dbReference type="Google" id="ProtNLM"/>
    </source>
</evidence>